<feature type="region of interest" description="Disordered" evidence="1">
    <location>
        <begin position="62"/>
        <end position="83"/>
    </location>
</feature>
<proteinExistence type="predicted"/>
<evidence type="ECO:0000313" key="2">
    <source>
        <dbReference type="EMBL" id="KAF7269302.1"/>
    </source>
</evidence>
<dbReference type="EMBL" id="JAACXV010014243">
    <property type="protein sequence ID" value="KAF7269302.1"/>
    <property type="molecule type" value="Genomic_DNA"/>
</dbReference>
<dbReference type="AlphaFoldDB" id="A0A834HYV0"/>
<evidence type="ECO:0000313" key="3">
    <source>
        <dbReference type="Proteomes" id="UP000625711"/>
    </source>
</evidence>
<comment type="caution">
    <text evidence="2">The sequence shown here is derived from an EMBL/GenBank/DDBJ whole genome shotgun (WGS) entry which is preliminary data.</text>
</comment>
<keyword evidence="3" id="KW-1185">Reference proteome</keyword>
<evidence type="ECO:0000256" key="1">
    <source>
        <dbReference type="SAM" id="MobiDB-lite"/>
    </source>
</evidence>
<name>A0A834HYV0_RHYFE</name>
<accession>A0A834HYV0</accession>
<feature type="compositionally biased region" description="Basic and acidic residues" evidence="1">
    <location>
        <begin position="73"/>
        <end position="83"/>
    </location>
</feature>
<sequence>MNPDRGGAEKITRAPLRIAQLLPIPTNKEYIRKFIGGIIISDNCGRNERALGTVEGRNLFKVGEGGRGRRKKPGGEGEPGEKN</sequence>
<protein>
    <submittedName>
        <fullName evidence="2">Uncharacterized protein</fullName>
    </submittedName>
</protein>
<reference evidence="2" key="1">
    <citation type="submission" date="2020-08" db="EMBL/GenBank/DDBJ databases">
        <title>Genome sequencing and assembly of the red palm weevil Rhynchophorus ferrugineus.</title>
        <authorList>
            <person name="Dias G.B."/>
            <person name="Bergman C.M."/>
            <person name="Manee M."/>
        </authorList>
    </citation>
    <scope>NUCLEOTIDE SEQUENCE</scope>
    <source>
        <strain evidence="2">AA-2017</strain>
        <tissue evidence="2">Whole larva</tissue>
    </source>
</reference>
<dbReference type="Proteomes" id="UP000625711">
    <property type="component" value="Unassembled WGS sequence"/>
</dbReference>
<gene>
    <name evidence="2" type="ORF">GWI33_017657</name>
</gene>
<organism evidence="2 3">
    <name type="scientific">Rhynchophorus ferrugineus</name>
    <name type="common">Red palm weevil</name>
    <name type="synonym">Curculio ferrugineus</name>
    <dbReference type="NCBI Taxonomy" id="354439"/>
    <lineage>
        <taxon>Eukaryota</taxon>
        <taxon>Metazoa</taxon>
        <taxon>Ecdysozoa</taxon>
        <taxon>Arthropoda</taxon>
        <taxon>Hexapoda</taxon>
        <taxon>Insecta</taxon>
        <taxon>Pterygota</taxon>
        <taxon>Neoptera</taxon>
        <taxon>Endopterygota</taxon>
        <taxon>Coleoptera</taxon>
        <taxon>Polyphaga</taxon>
        <taxon>Cucujiformia</taxon>
        <taxon>Curculionidae</taxon>
        <taxon>Dryophthorinae</taxon>
        <taxon>Rhynchophorus</taxon>
    </lineage>
</organism>